<comment type="caution">
    <text evidence="2">The sequence shown here is derived from an EMBL/GenBank/DDBJ whole genome shotgun (WGS) entry which is preliminary data.</text>
</comment>
<sequence>MNFNLLGQHHRLIIFTFCMIICTFVTTFSLGQLKDVATYDFADLLGEGGIAAVTLMWITVILMSRPAGQLTNYLVVGLVFMHISVLADFLDEFLFYPPEQLWITAYESVPAPIGMLLTTYGLYQWHKEQVSINQQLKKREQSFREHQSIDFITGLYNGQFMKAQIERMIERTSAKKPILTLNC</sequence>
<evidence type="ECO:0000256" key="1">
    <source>
        <dbReference type="SAM" id="Phobius"/>
    </source>
</evidence>
<dbReference type="RefSeq" id="WP_272181617.1">
    <property type="nucleotide sequence ID" value="NZ_JAQOMS010000002.1"/>
</dbReference>
<gene>
    <name evidence="2" type="ORF">PN838_18685</name>
</gene>
<organism evidence="2 3">
    <name type="scientific">Psychrosphaera algicola</name>
    <dbReference type="NCBI Taxonomy" id="3023714"/>
    <lineage>
        <taxon>Bacteria</taxon>
        <taxon>Pseudomonadati</taxon>
        <taxon>Pseudomonadota</taxon>
        <taxon>Gammaproteobacteria</taxon>
        <taxon>Alteromonadales</taxon>
        <taxon>Pseudoalteromonadaceae</taxon>
        <taxon>Psychrosphaera</taxon>
    </lineage>
</organism>
<feature type="transmembrane region" description="Helical" evidence="1">
    <location>
        <begin position="102"/>
        <end position="123"/>
    </location>
</feature>
<evidence type="ECO:0000313" key="3">
    <source>
        <dbReference type="Proteomes" id="UP001528411"/>
    </source>
</evidence>
<name>A0ABT5FG93_9GAMM</name>
<feature type="transmembrane region" description="Helical" evidence="1">
    <location>
        <begin position="70"/>
        <end position="90"/>
    </location>
</feature>
<evidence type="ECO:0000313" key="2">
    <source>
        <dbReference type="EMBL" id="MDC2890411.1"/>
    </source>
</evidence>
<evidence type="ECO:0008006" key="4">
    <source>
        <dbReference type="Google" id="ProtNLM"/>
    </source>
</evidence>
<keyword evidence="1" id="KW-0472">Membrane</keyword>
<dbReference type="EMBL" id="JAQOMS010000002">
    <property type="protein sequence ID" value="MDC2890411.1"/>
    <property type="molecule type" value="Genomic_DNA"/>
</dbReference>
<proteinExistence type="predicted"/>
<reference evidence="2 3" key="1">
    <citation type="submission" date="2023-01" db="EMBL/GenBank/DDBJ databases">
        <title>Psychrosphaera sp. nov., isolated from marine algae.</title>
        <authorList>
            <person name="Bayburt H."/>
            <person name="Choi B.J."/>
            <person name="Kim J.M."/>
            <person name="Choi D.G."/>
            <person name="Jeon C.O."/>
        </authorList>
    </citation>
    <scope>NUCLEOTIDE SEQUENCE [LARGE SCALE GENOMIC DNA]</scope>
    <source>
        <strain evidence="2 3">G1-22</strain>
    </source>
</reference>
<protein>
    <recommendedName>
        <fullName evidence="4">GGDEF domain-containing protein</fullName>
    </recommendedName>
</protein>
<keyword evidence="3" id="KW-1185">Reference proteome</keyword>
<keyword evidence="1" id="KW-0812">Transmembrane</keyword>
<feature type="transmembrane region" description="Helical" evidence="1">
    <location>
        <begin position="12"/>
        <end position="32"/>
    </location>
</feature>
<dbReference type="Proteomes" id="UP001528411">
    <property type="component" value="Unassembled WGS sequence"/>
</dbReference>
<accession>A0ABT5FG93</accession>
<keyword evidence="1" id="KW-1133">Transmembrane helix</keyword>
<feature type="transmembrane region" description="Helical" evidence="1">
    <location>
        <begin position="44"/>
        <end position="63"/>
    </location>
</feature>